<proteinExistence type="predicted"/>
<organism evidence="2 3">
    <name type="scientific">Halomonas alkaliantarctica</name>
    <dbReference type="NCBI Taxonomy" id="232346"/>
    <lineage>
        <taxon>Bacteria</taxon>
        <taxon>Pseudomonadati</taxon>
        <taxon>Pseudomonadota</taxon>
        <taxon>Gammaproteobacteria</taxon>
        <taxon>Oceanospirillales</taxon>
        <taxon>Halomonadaceae</taxon>
        <taxon>Halomonas</taxon>
    </lineage>
</organism>
<dbReference type="Proteomes" id="UP001179830">
    <property type="component" value="Chromosome"/>
</dbReference>
<evidence type="ECO:0000256" key="1">
    <source>
        <dbReference type="SAM" id="MobiDB-lite"/>
    </source>
</evidence>
<dbReference type="RefSeq" id="WP_280106574.1">
    <property type="nucleotide sequence ID" value="NZ_CP122961.1"/>
</dbReference>
<feature type="compositionally biased region" description="Basic and acidic residues" evidence="1">
    <location>
        <begin position="158"/>
        <end position="168"/>
    </location>
</feature>
<keyword evidence="3" id="KW-1185">Reference proteome</keyword>
<name>A0ABY8LTI3_9GAMM</name>
<evidence type="ECO:0000313" key="2">
    <source>
        <dbReference type="EMBL" id="WGI26989.1"/>
    </source>
</evidence>
<reference evidence="2" key="1">
    <citation type="submission" date="2023-04" db="EMBL/GenBank/DDBJ databases">
        <title>Complete genome sequence of Halomonas alkaliantarctica MSP3 isolated from marine sediment, Jeju Island.</title>
        <authorList>
            <person name="Park S.-J."/>
        </authorList>
    </citation>
    <scope>NUCLEOTIDE SEQUENCE</scope>
    <source>
        <strain evidence="2">MSP3</strain>
    </source>
</reference>
<gene>
    <name evidence="2" type="ORF">QEN58_07980</name>
</gene>
<evidence type="ECO:0000313" key="3">
    <source>
        <dbReference type="Proteomes" id="UP001179830"/>
    </source>
</evidence>
<accession>A0ABY8LTI3</accession>
<sequence length="365" mass="41338">MQIKLLFVEMNKGLATYCAATLLPLLAFLFSSNSLAIGLDSSDILPDCSSEYHFETERDSCGIAHLYVTKRFMESCRATQQRIFDNSIPRKDGCDLRTRPNIVVLEFDTESSDDLENFVNNRNPTHFFSALRLTIVNKMRDFDPNTGRPSGDPFTLRVDSRLADDPSRIRPPTALLTPDETPNWMHGKAQEFYDTALPSYTAAAEELQTQNAIAQHRRDTHRPSREEKIMSALQAQMDESFRTLDAMGEQCKTYRRDNDSFAALMCLFSGGGTMNSRTGNVEVTSVTIDHCMIADEGNVLCRYRADATMTGSGMMQQIASVFNTSTLFNGWTWTSFRISGDSWHVERTYDRCTKTDRGYSCSYYQ</sequence>
<dbReference type="EMBL" id="CP122961">
    <property type="protein sequence ID" value="WGI26989.1"/>
    <property type="molecule type" value="Genomic_DNA"/>
</dbReference>
<protein>
    <submittedName>
        <fullName evidence="2">Uncharacterized protein</fullName>
    </submittedName>
</protein>
<feature type="region of interest" description="Disordered" evidence="1">
    <location>
        <begin position="143"/>
        <end position="183"/>
    </location>
</feature>